<evidence type="ECO:0000256" key="2">
    <source>
        <dbReference type="ARBA" id="ARBA00009148"/>
    </source>
</evidence>
<proteinExistence type="inferred from homology"/>
<dbReference type="KEGG" id="bbel:109480926"/>
<comment type="subcellular location">
    <subcellularLocation>
        <location evidence="1">Membrane</location>
        <topology evidence="1">Single-pass membrane protein</topology>
    </subcellularLocation>
</comment>
<evidence type="ECO:0000259" key="11">
    <source>
        <dbReference type="Pfam" id="PF20692"/>
    </source>
</evidence>
<feature type="region of interest" description="Disordered" evidence="6">
    <location>
        <begin position="1"/>
        <end position="34"/>
    </location>
</feature>
<feature type="domain" description="GREB1 N-terminal" evidence="7">
    <location>
        <begin position="154"/>
        <end position="300"/>
    </location>
</feature>
<feature type="region of interest" description="Disordered" evidence="6">
    <location>
        <begin position="1270"/>
        <end position="1289"/>
    </location>
</feature>
<feature type="region of interest" description="Disordered" evidence="6">
    <location>
        <begin position="1156"/>
        <end position="1251"/>
    </location>
</feature>
<feature type="compositionally biased region" description="Pro residues" evidence="6">
    <location>
        <begin position="382"/>
        <end position="391"/>
    </location>
</feature>
<dbReference type="Pfam" id="PF15782">
    <property type="entry name" value="GREB1_N"/>
    <property type="match status" value="1"/>
</dbReference>
<dbReference type="InterPro" id="IPR048659">
    <property type="entry name" value="GREB1-like_2nd"/>
</dbReference>
<feature type="domain" description="TET-Associated Glycosyltransferase" evidence="10">
    <location>
        <begin position="1633"/>
        <end position="1855"/>
    </location>
</feature>
<feature type="compositionally biased region" description="Polar residues" evidence="6">
    <location>
        <begin position="1305"/>
        <end position="1330"/>
    </location>
</feature>
<dbReference type="InterPro" id="IPR046927">
    <property type="entry name" value="GREB1-like_C"/>
</dbReference>
<gene>
    <name evidence="13" type="primary">LOC109480926</name>
</gene>
<accession>A0A6P5AAP7</accession>
<dbReference type="InterPro" id="IPR049100">
    <property type="entry name" value="TAGT"/>
</dbReference>
<protein>
    <submittedName>
        <fullName evidence="13">GREB1-like protein isoform X1</fullName>
    </submittedName>
</protein>
<name>A0A6P5AAP7_BRABE</name>
<evidence type="ECO:0000256" key="6">
    <source>
        <dbReference type="SAM" id="MobiDB-lite"/>
    </source>
</evidence>
<evidence type="ECO:0000259" key="8">
    <source>
        <dbReference type="Pfam" id="PF20267"/>
    </source>
</evidence>
<feature type="compositionally biased region" description="Basic and acidic residues" evidence="6">
    <location>
        <begin position="1270"/>
        <end position="1280"/>
    </location>
</feature>
<dbReference type="InterPro" id="IPR048657">
    <property type="entry name" value="GREB1-like_cpSF2"/>
</dbReference>
<dbReference type="Pfam" id="PF20691">
    <property type="entry name" value="TAGT"/>
    <property type="match status" value="1"/>
</dbReference>
<dbReference type="OrthoDB" id="9989163at2759"/>
<feature type="region of interest" description="Disordered" evidence="6">
    <location>
        <begin position="1296"/>
        <end position="1341"/>
    </location>
</feature>
<keyword evidence="12" id="KW-1185">Reference proteome</keyword>
<feature type="domain" description="GREB1-like second" evidence="9">
    <location>
        <begin position="423"/>
        <end position="659"/>
    </location>
</feature>
<evidence type="ECO:0000256" key="4">
    <source>
        <dbReference type="ARBA" id="ARBA00022989"/>
    </source>
</evidence>
<dbReference type="PANTHER" id="PTHR15720:SF14">
    <property type="entry name" value="GREB1-LIKE PROTEIN"/>
    <property type="match status" value="1"/>
</dbReference>
<dbReference type="PANTHER" id="PTHR15720">
    <property type="entry name" value="GREB1-RELATED"/>
    <property type="match status" value="1"/>
</dbReference>
<evidence type="ECO:0000256" key="5">
    <source>
        <dbReference type="ARBA" id="ARBA00023136"/>
    </source>
</evidence>
<feature type="region of interest" description="Disordered" evidence="6">
    <location>
        <begin position="100"/>
        <end position="183"/>
    </location>
</feature>
<feature type="compositionally biased region" description="Basic and acidic residues" evidence="6">
    <location>
        <begin position="9"/>
        <end position="25"/>
    </location>
</feature>
<feature type="compositionally biased region" description="Acidic residues" evidence="6">
    <location>
        <begin position="1156"/>
        <end position="1176"/>
    </location>
</feature>
<evidence type="ECO:0000259" key="9">
    <source>
        <dbReference type="Pfam" id="PF20688"/>
    </source>
</evidence>
<evidence type="ECO:0000259" key="10">
    <source>
        <dbReference type="Pfam" id="PF20691"/>
    </source>
</evidence>
<feature type="domain" description="GREB1-like circularly permuted SF2 helicase" evidence="11">
    <location>
        <begin position="730"/>
        <end position="1466"/>
    </location>
</feature>
<organism evidence="12 13">
    <name type="scientific">Branchiostoma belcheri</name>
    <name type="common">Amphioxus</name>
    <dbReference type="NCBI Taxonomy" id="7741"/>
    <lineage>
        <taxon>Eukaryota</taxon>
        <taxon>Metazoa</taxon>
        <taxon>Chordata</taxon>
        <taxon>Cephalochordata</taxon>
        <taxon>Leptocardii</taxon>
        <taxon>Amphioxiformes</taxon>
        <taxon>Branchiostomatidae</taxon>
        <taxon>Branchiostoma</taxon>
    </lineage>
</organism>
<keyword evidence="4" id="KW-1133">Transmembrane helix</keyword>
<evidence type="ECO:0000313" key="12">
    <source>
        <dbReference type="Proteomes" id="UP000515135"/>
    </source>
</evidence>
<reference evidence="13" key="1">
    <citation type="submission" date="2025-08" db="UniProtKB">
        <authorList>
            <consortium name="RefSeq"/>
        </authorList>
    </citation>
    <scope>IDENTIFICATION</scope>
    <source>
        <tissue evidence="13">Gonad</tissue>
    </source>
</reference>
<comment type="similarity">
    <text evidence="2">Belongs to the GREB1 family.</text>
</comment>
<dbReference type="Pfam" id="PF20267">
    <property type="entry name" value="GREB1_C"/>
    <property type="match status" value="1"/>
</dbReference>
<evidence type="ECO:0000256" key="3">
    <source>
        <dbReference type="ARBA" id="ARBA00022692"/>
    </source>
</evidence>
<feature type="compositionally biased region" description="Basic and acidic residues" evidence="6">
    <location>
        <begin position="112"/>
        <end position="130"/>
    </location>
</feature>
<evidence type="ECO:0000256" key="1">
    <source>
        <dbReference type="ARBA" id="ARBA00004167"/>
    </source>
</evidence>
<dbReference type="Pfam" id="PF20688">
    <property type="entry name" value="GREB1_2nd"/>
    <property type="match status" value="1"/>
</dbReference>
<keyword evidence="3" id="KW-0812">Transmembrane</keyword>
<dbReference type="InterPro" id="IPR046926">
    <property type="entry name" value="GREB1_N"/>
</dbReference>
<dbReference type="GO" id="GO:0016020">
    <property type="term" value="C:membrane"/>
    <property type="evidence" value="ECO:0007669"/>
    <property type="project" value="UniProtKB-SubCell"/>
</dbReference>
<dbReference type="InterPro" id="IPR028422">
    <property type="entry name" value="GREB1"/>
</dbReference>
<feature type="domain" description="GREB1-like C-terminal" evidence="8">
    <location>
        <begin position="1872"/>
        <end position="2032"/>
    </location>
</feature>
<feature type="compositionally biased region" description="Polar residues" evidence="6">
    <location>
        <begin position="1216"/>
        <end position="1251"/>
    </location>
</feature>
<dbReference type="Pfam" id="PF20692">
    <property type="entry name" value="cpSF2-GREB1"/>
    <property type="match status" value="1"/>
</dbReference>
<evidence type="ECO:0000313" key="13">
    <source>
        <dbReference type="RefSeq" id="XP_019638866.1"/>
    </source>
</evidence>
<dbReference type="Proteomes" id="UP000515135">
    <property type="component" value="Unplaced"/>
</dbReference>
<feature type="compositionally biased region" description="Polar residues" evidence="6">
    <location>
        <begin position="1183"/>
        <end position="1209"/>
    </location>
</feature>
<feature type="region of interest" description="Disordered" evidence="6">
    <location>
        <begin position="360"/>
        <end position="413"/>
    </location>
</feature>
<dbReference type="GeneID" id="109480926"/>
<keyword evidence="5" id="KW-0472">Membrane</keyword>
<sequence>MRKKGTPKSLDREAAEGLQEEERGQEGTASLTKSEGVFFTEENPWSLLLFKNILLAMGNTHGQLKSSRFEAALHNSIEQSLRSQDVAPRPVFSQLYLDKQQGHVRQPGPENIDVKPNIKELEAAPRDRHSSTSSTSGYRGNPPVEQPSVDQSYEEEDKEDPPGSPQQPYRFPTPPEGACQTPGYCQAGKDIRLTSLREVKLTLPEGFVLVGGKSPNLPDNILVAAVDARFLPNPKTNLALLGFSGNCIGCGEQGFRYFTEFSAHINLRLTTQPKKQKHLKYYIVRNNLGLLVRGPLVPWKVVSPEVRKRGFPMAPQVVSPLLSAGEKMLAGAASSQAAQGAQQATISYHANRVPASLLAAQQQHPSPQPRPSTIKYGGGGSPPLPNGPSPPDGSAQPPKKRHKGWGPGRPDTMSNLNLVMPPHPAMQAESVFIQPGLLNICCTKPVVLACHGNLPYLHGNVNDVVVSTLLVDCYKPVQMPPKLLEGLGLTNAPPLSVETMALLTVQYLVQLGNEKVPLREEFDAILLQARQESAIKDKNMQQHAQFLSVAPAQLPWLAKVAASASNGLVRIVNAQASLAEGISETLQMICMPQPYTRYPSFVVVIHVSRHRGTEFCVLVTGVHQARVVAESMLSASDCFKEISYEIITGKFNLLTSHFKEPSTAVSVPVKKHAAHAPGNSELDKLLDDFAGTLTGEVMVPYHGGEMHRVREDVAKDMFPDKHPDLTDQQELHPVQIAVAMKILSQVCAIADSGTQSLDLGRFSKVDILVMVPPSNILYNQTVERLKQSGVLVDLGMETASSIDQKVDQYVMKCDSVAENQAKFESFVKHVRQHPYTLHVLIQDQAHVDVNRHSSGNMGLADKYINCKDIADAPNLLTLQVSASPFSLQTQKSRVTPHNEVFWPSNIKQNPNVPPEDTVYFGVSDYCRTADWSNHMPALRSDDSFEQMSTSLLAKYPKLHSMVIRTYILVRHYSAALMTIAGVPGAQEMTTTETLNMLQDVVNAPLTSAGGRGSMLLLRVPSIQLAMVAYDKLHSVRDKLGLQYRFDVILSSANTDLTLEEYFLKRMQAWRGELDNPERKSSWVPRTYRDLEGLPCILILCGKDPLGETMPRSLKYCDLRLVNHGHVTRASLEQEISLGCRYISRDVVNEPITVCDMSDEDSQSDSEMDNEEGDLQIDTDRPRSNSSDVQQTSPGFSGNQAQHHNGSVSDTARKTPTDNVGRSSPDSAQDSGKESQGNSVPEMSPQQPRGSVTSLQGMVENSIDMIYGKDAEKNSNSHDTGEEGDADLPNEPFEQREAAAARDRSGTSPMASVKSSLSKDNLPTTSTSSLGQPKPSASRKTGSSLLPVTIIVSKTAYDILRPDPQGKQRHISLQPHPDVGWICPLRPMLLGEVTNEVQSAYYRQWTEPLQHHMDTDNKGENNLPVFHPRRLLLSGPPQVGKTGAYLQFLRVLFRMLIRLLEVEVYNEEEINMDRESPAVSLVFNANQTAHLTAKWPDYEFVRSMPFDANLHEGKFMSCSPVYTGSEKTDHNPSANKDSRRPTMSIMLSKFSAHNSFHHCEHCHHYMESVAPQQTRESSLYSFTFPSAVYGEEVRLHFIIPQTQEKHFVFSKQGHHLESLRLPSLDAVGHNDIKTPIFTPTCSRQEHGLLNLYHAMEGGRHTHIVVVKQCEMALYQKFWPNHIILVLPVVCNDAGIGAARFLVKELAYYNLELERNRQEELGVRRQDVWPYIIIMDDSLVMWNLHDNTQEDKQTQNISLKNVIQHLEATPKITHFSILGARQWSGKSTVDVSMQPFSRCHLHSFVMLNVDATQNVQYDQNRYNCEDIDFNMRISCGNGLLCRFNRFSFMKKAIHVGGGMDFPMKSKVANANAQNITTRQFVAAPDSEDLVPLVAPPQFLLEKYLAHESKALFPMAVGNQLTPVLAIDCYLNLGAQISVAYMSSRPHSINTDTDCRFSGLLLYLCDSFVMADFLKKFNFVPGATLCVICPDRNTLRRQIVRLELEDQWRFRLRDEFQTANTAEDKPLYFLTGQHIAPKVSAFNDKAQWT</sequence>
<evidence type="ECO:0000259" key="7">
    <source>
        <dbReference type="Pfam" id="PF15782"/>
    </source>
</evidence>
<dbReference type="RefSeq" id="XP_019638866.1">
    <property type="nucleotide sequence ID" value="XM_019783307.1"/>
</dbReference>